<gene>
    <name evidence="10" type="ORF">P7079_04780</name>
</gene>
<proteinExistence type="inferred from homology"/>
<dbReference type="InterPro" id="IPR046357">
    <property type="entry name" value="PPIase_dom_sf"/>
</dbReference>
<evidence type="ECO:0000256" key="2">
    <source>
        <dbReference type="ARBA" id="ARBA00006577"/>
    </source>
</evidence>
<dbReference type="SUPFAM" id="SSF54534">
    <property type="entry name" value="FKBP-like"/>
    <property type="match status" value="1"/>
</dbReference>
<dbReference type="EMBL" id="CP121208">
    <property type="protein sequence ID" value="WFM82726.1"/>
    <property type="molecule type" value="Genomic_DNA"/>
</dbReference>
<reference evidence="10 11" key="1">
    <citation type="submission" date="2023-03" db="EMBL/GenBank/DDBJ databases">
        <title>Complete genome of Arcanobacterium canis strain DSM 25104 isolated in 2010 from a canine otitis externa in Germany.</title>
        <authorList>
            <person name="Borowiak M."/>
            <person name="Kreitlow A."/>
            <person name="Malorny B."/>
            <person name="Laemmler C."/>
            <person name="Prenger-Berninghoff E."/>
            <person name="Ploetz M."/>
            <person name="Abdulmawjood A."/>
        </authorList>
    </citation>
    <scope>NUCLEOTIDE SEQUENCE [LARGE SCALE GENOMIC DNA]</scope>
    <source>
        <strain evidence="10 11">DSM 25104</strain>
    </source>
</reference>
<dbReference type="Proteomes" id="UP001215216">
    <property type="component" value="Chromosome"/>
</dbReference>
<evidence type="ECO:0000256" key="6">
    <source>
        <dbReference type="RuleBase" id="RU003915"/>
    </source>
</evidence>
<dbReference type="Gene3D" id="3.10.50.40">
    <property type="match status" value="1"/>
</dbReference>
<keyword evidence="4 5" id="KW-0413">Isomerase</keyword>
<evidence type="ECO:0000256" key="8">
    <source>
        <dbReference type="SAM" id="SignalP"/>
    </source>
</evidence>
<dbReference type="InterPro" id="IPR001179">
    <property type="entry name" value="PPIase_FKBP_dom"/>
</dbReference>
<dbReference type="Pfam" id="PF00254">
    <property type="entry name" value="FKBP_C"/>
    <property type="match status" value="1"/>
</dbReference>
<keyword evidence="3 5" id="KW-0697">Rotamase</keyword>
<organism evidence="10 11">
    <name type="scientific">Arcanobacterium canis</name>
    <dbReference type="NCBI Taxonomy" id="999183"/>
    <lineage>
        <taxon>Bacteria</taxon>
        <taxon>Bacillati</taxon>
        <taxon>Actinomycetota</taxon>
        <taxon>Actinomycetes</taxon>
        <taxon>Actinomycetales</taxon>
        <taxon>Actinomycetaceae</taxon>
        <taxon>Arcanobacterium</taxon>
    </lineage>
</organism>
<dbReference type="EC" id="5.2.1.8" evidence="6"/>
<evidence type="ECO:0000256" key="5">
    <source>
        <dbReference type="PROSITE-ProRule" id="PRU00277"/>
    </source>
</evidence>
<keyword evidence="8" id="KW-0732">Signal</keyword>
<comment type="catalytic activity">
    <reaction evidence="1 5 6">
        <text>[protein]-peptidylproline (omega=180) = [protein]-peptidylproline (omega=0)</text>
        <dbReference type="Rhea" id="RHEA:16237"/>
        <dbReference type="Rhea" id="RHEA-COMP:10747"/>
        <dbReference type="Rhea" id="RHEA-COMP:10748"/>
        <dbReference type="ChEBI" id="CHEBI:83833"/>
        <dbReference type="ChEBI" id="CHEBI:83834"/>
        <dbReference type="EC" id="5.2.1.8"/>
    </reaction>
</comment>
<evidence type="ECO:0000313" key="10">
    <source>
        <dbReference type="EMBL" id="WFM82726.1"/>
    </source>
</evidence>
<dbReference type="PROSITE" id="PS50059">
    <property type="entry name" value="FKBP_PPIASE"/>
    <property type="match status" value="1"/>
</dbReference>
<evidence type="ECO:0000256" key="3">
    <source>
        <dbReference type="ARBA" id="ARBA00023110"/>
    </source>
</evidence>
<sequence length="317" mass="32927">MRKIAALAFAGALAATLAGCGTSQPSTNPSASASSSSAQAQSVKPDTNPDASTMPTVTGNGKGTKLAFPRSAAPKGLKVLVKEEGKGRVLEPTDTVVAHYVGQVWGNEAPFDSSFGRGEPSTFSLQGVIPGWTQGLAGQKVGSKLILSIPSELGYADGNDQAGIKKGDTIAFYVEIVDGFGKNSSGDPKAKVEKTQADLPVTYKGELGQPVTDLKVKPNQKAPEKSSAIVIARGNGPKIEEGKTIYYQTSTVEWGSNAKSQSTYELSGPQSTPFVAGNGLDPLKGVEEGSRVFFTSVDPNNKNAPVQAFILDIVAVH</sequence>
<evidence type="ECO:0000256" key="4">
    <source>
        <dbReference type="ARBA" id="ARBA00023235"/>
    </source>
</evidence>
<dbReference type="PROSITE" id="PS51257">
    <property type="entry name" value="PROKAR_LIPOPROTEIN"/>
    <property type="match status" value="1"/>
</dbReference>
<name>A0ABY8G0M4_9ACTO</name>
<dbReference type="PANTHER" id="PTHR43811">
    <property type="entry name" value="FKBP-TYPE PEPTIDYL-PROLYL CIS-TRANS ISOMERASE FKPA"/>
    <property type="match status" value="1"/>
</dbReference>
<dbReference type="GO" id="GO:0003755">
    <property type="term" value="F:peptidyl-prolyl cis-trans isomerase activity"/>
    <property type="evidence" value="ECO:0007669"/>
    <property type="project" value="UniProtKB-EC"/>
</dbReference>
<evidence type="ECO:0000256" key="1">
    <source>
        <dbReference type="ARBA" id="ARBA00000971"/>
    </source>
</evidence>
<dbReference type="PANTHER" id="PTHR43811:SF19">
    <property type="entry name" value="39 KDA FK506-BINDING NUCLEAR PROTEIN"/>
    <property type="match status" value="1"/>
</dbReference>
<feature type="signal peptide" evidence="8">
    <location>
        <begin position="1"/>
        <end position="20"/>
    </location>
</feature>
<evidence type="ECO:0000259" key="9">
    <source>
        <dbReference type="PROSITE" id="PS50059"/>
    </source>
</evidence>
<protein>
    <recommendedName>
        <fullName evidence="6">Peptidyl-prolyl cis-trans isomerase</fullName>
        <ecNumber evidence="6">5.2.1.8</ecNumber>
    </recommendedName>
</protein>
<feature type="domain" description="PPIase FKBP-type" evidence="9">
    <location>
        <begin position="93"/>
        <end position="180"/>
    </location>
</feature>
<comment type="similarity">
    <text evidence="2 6">Belongs to the FKBP-type PPIase family.</text>
</comment>
<accession>A0ABY8G0M4</accession>
<evidence type="ECO:0000313" key="11">
    <source>
        <dbReference type="Proteomes" id="UP001215216"/>
    </source>
</evidence>
<feature type="chain" id="PRO_5046998661" description="Peptidyl-prolyl cis-trans isomerase" evidence="8">
    <location>
        <begin position="21"/>
        <end position="317"/>
    </location>
</feature>
<keyword evidence="11" id="KW-1185">Reference proteome</keyword>
<evidence type="ECO:0000256" key="7">
    <source>
        <dbReference type="SAM" id="MobiDB-lite"/>
    </source>
</evidence>
<feature type="compositionally biased region" description="Low complexity" evidence="7">
    <location>
        <begin position="21"/>
        <end position="42"/>
    </location>
</feature>
<dbReference type="RefSeq" id="WP_278012152.1">
    <property type="nucleotide sequence ID" value="NZ_CP121208.1"/>
</dbReference>
<feature type="compositionally biased region" description="Polar residues" evidence="7">
    <location>
        <begin position="49"/>
        <end position="59"/>
    </location>
</feature>
<feature type="region of interest" description="Disordered" evidence="7">
    <location>
        <begin position="21"/>
        <end position="68"/>
    </location>
</feature>